<evidence type="ECO:0000313" key="1">
    <source>
        <dbReference type="EMBL" id="GEA44433.1"/>
    </source>
</evidence>
<accession>A0ABC9ZR51</accession>
<sequence>MNRGVGLEDCHVEALAVAAETRCRLWQEWAAHAASTAIAERAYMWAAHCHERDLRTPQVLFGAGRAEFRLFKSQVRV</sequence>
<reference evidence="1 2" key="1">
    <citation type="submission" date="2019-06" db="EMBL/GenBank/DDBJ databases">
        <title>Draft genome sequence of Corynebacterium striatum NBRC 15291.</title>
        <authorList>
            <person name="Miura T."/>
            <person name="Furukawa M."/>
            <person name="Shimamura M."/>
            <person name="Ohyama Y."/>
            <person name="Yamazoe A."/>
            <person name="Kawasaki H."/>
        </authorList>
    </citation>
    <scope>NUCLEOTIDE SEQUENCE [LARGE SCALE GENOMIC DNA]</scope>
    <source>
        <strain evidence="1 2">NBRC 15291</strain>
    </source>
</reference>
<dbReference type="AlphaFoldDB" id="A0ABC9ZR51"/>
<organism evidence="1 2">
    <name type="scientific">Corynebacterium striatum</name>
    <dbReference type="NCBI Taxonomy" id="43770"/>
    <lineage>
        <taxon>Bacteria</taxon>
        <taxon>Bacillati</taxon>
        <taxon>Actinomycetota</taxon>
        <taxon>Actinomycetes</taxon>
        <taxon>Mycobacteriales</taxon>
        <taxon>Corynebacteriaceae</taxon>
        <taxon>Corynebacterium</taxon>
    </lineage>
</organism>
<protein>
    <submittedName>
        <fullName evidence="1">Uncharacterized protein</fullName>
    </submittedName>
</protein>
<comment type="caution">
    <text evidence="1">The sequence shown here is derived from an EMBL/GenBank/DDBJ whole genome shotgun (WGS) entry which is preliminary data.</text>
</comment>
<name>A0ABC9ZR51_CORST</name>
<dbReference type="EMBL" id="BJLD01000005">
    <property type="protein sequence ID" value="GEA44433.1"/>
    <property type="molecule type" value="Genomic_DNA"/>
</dbReference>
<proteinExistence type="predicted"/>
<evidence type="ECO:0000313" key="2">
    <source>
        <dbReference type="Proteomes" id="UP000315234"/>
    </source>
</evidence>
<gene>
    <name evidence="1" type="ORF">Cst04h_26030</name>
</gene>
<dbReference type="Proteomes" id="UP000315234">
    <property type="component" value="Unassembled WGS sequence"/>
</dbReference>